<dbReference type="EMBL" id="WTYN01000001">
    <property type="protein sequence ID" value="MXO62625.1"/>
    <property type="molecule type" value="Genomic_DNA"/>
</dbReference>
<sequence length="186" mass="21087">MVSEETSSRRKRRNSRPLDDTRLKDLALAYVARFATSSGKLADYLRRKIRERGFEGEPPDIDALVQRYVELGYIDDEAFARTREEGLRGRGYGARRVEQALRAAGIEEGIRAQVAPSEYQARHAAYRFAERRRFGPFGGEVDRDRQQKQIAAMVRAGHSFDAARAMVEARDTDSASEWVAEAEGMD</sequence>
<proteinExistence type="predicted"/>
<accession>A0A844YGH4</accession>
<comment type="caution">
    <text evidence="1">The sequence shown here is derived from an EMBL/GenBank/DDBJ whole genome shotgun (WGS) entry which is preliminary data.</text>
</comment>
<dbReference type="AlphaFoldDB" id="A0A844YGH4"/>
<reference evidence="1 2" key="1">
    <citation type="submission" date="2019-12" db="EMBL/GenBank/DDBJ databases">
        <title>Genomic-based taxomic classification of the family Erythrobacteraceae.</title>
        <authorList>
            <person name="Xu L."/>
        </authorList>
    </citation>
    <scope>NUCLEOTIDE SEQUENCE [LARGE SCALE GENOMIC DNA]</scope>
    <source>
        <strain evidence="1 2">MCCC 1A09965</strain>
    </source>
</reference>
<dbReference type="OrthoDB" id="7432442at2"/>
<protein>
    <recommendedName>
        <fullName evidence="3">Regulatory protein RecX</fullName>
    </recommendedName>
</protein>
<evidence type="ECO:0008006" key="3">
    <source>
        <dbReference type="Google" id="ProtNLM"/>
    </source>
</evidence>
<dbReference type="RefSeq" id="WP_160672988.1">
    <property type="nucleotide sequence ID" value="NZ_WTYN01000001.1"/>
</dbReference>
<evidence type="ECO:0000313" key="1">
    <source>
        <dbReference type="EMBL" id="MXO62625.1"/>
    </source>
</evidence>
<keyword evidence="2" id="KW-1185">Reference proteome</keyword>
<name>A0A844YGH4_9SPHN</name>
<evidence type="ECO:0000313" key="2">
    <source>
        <dbReference type="Proteomes" id="UP000445582"/>
    </source>
</evidence>
<organism evidence="1 2">
    <name type="scientific">Qipengyuania oceanensis</name>
    <dbReference type="NCBI Taxonomy" id="1463597"/>
    <lineage>
        <taxon>Bacteria</taxon>
        <taxon>Pseudomonadati</taxon>
        <taxon>Pseudomonadota</taxon>
        <taxon>Alphaproteobacteria</taxon>
        <taxon>Sphingomonadales</taxon>
        <taxon>Erythrobacteraceae</taxon>
        <taxon>Qipengyuania</taxon>
    </lineage>
</organism>
<gene>
    <name evidence="1" type="ORF">GRI48_06330</name>
</gene>
<dbReference type="Proteomes" id="UP000445582">
    <property type="component" value="Unassembled WGS sequence"/>
</dbReference>